<accession>A0ABW9NXH2</accession>
<dbReference type="PANTHER" id="PTHR45527">
    <property type="entry name" value="NONRIBOSOMAL PEPTIDE SYNTHETASE"/>
    <property type="match status" value="1"/>
</dbReference>
<comment type="caution">
    <text evidence="4">The sequence shown here is derived from an EMBL/GenBank/DDBJ whole genome shotgun (WGS) entry which is preliminary data.</text>
</comment>
<dbReference type="NCBIfam" id="TIGR01733">
    <property type="entry name" value="AA-adenyl-dom"/>
    <property type="match status" value="1"/>
</dbReference>
<feature type="non-terminal residue" evidence="4">
    <location>
        <position position="1"/>
    </location>
</feature>
<dbReference type="InterPro" id="IPR010071">
    <property type="entry name" value="AA_adenyl_dom"/>
</dbReference>
<dbReference type="PROSITE" id="PS00455">
    <property type="entry name" value="AMP_BINDING"/>
    <property type="match status" value="1"/>
</dbReference>
<dbReference type="Gene3D" id="3.30.559.30">
    <property type="entry name" value="Nonribosomal peptide synthetase, condensation domain"/>
    <property type="match status" value="1"/>
</dbReference>
<dbReference type="SUPFAM" id="SSF52777">
    <property type="entry name" value="CoA-dependent acyltransferases"/>
    <property type="match status" value="1"/>
</dbReference>
<dbReference type="SUPFAM" id="SSF56801">
    <property type="entry name" value="Acetyl-CoA synthetase-like"/>
    <property type="match status" value="1"/>
</dbReference>
<dbReference type="PANTHER" id="PTHR45527:SF1">
    <property type="entry name" value="FATTY ACID SYNTHASE"/>
    <property type="match status" value="1"/>
</dbReference>
<dbReference type="InterPro" id="IPR000873">
    <property type="entry name" value="AMP-dep_synth/lig_dom"/>
</dbReference>
<dbReference type="InterPro" id="IPR001242">
    <property type="entry name" value="Condensation_dom"/>
</dbReference>
<evidence type="ECO:0000259" key="1">
    <source>
        <dbReference type="Pfam" id="PF00501"/>
    </source>
</evidence>
<organism evidence="4 5">
    <name type="scientific">Streptomyces katsurahamanus</name>
    <dbReference type="NCBI Taxonomy" id="2577098"/>
    <lineage>
        <taxon>Bacteria</taxon>
        <taxon>Bacillati</taxon>
        <taxon>Actinomycetota</taxon>
        <taxon>Actinomycetes</taxon>
        <taxon>Kitasatosporales</taxon>
        <taxon>Streptomycetaceae</taxon>
        <taxon>Streptomyces</taxon>
    </lineage>
</organism>
<evidence type="ECO:0000313" key="5">
    <source>
        <dbReference type="Proteomes" id="UP000460558"/>
    </source>
</evidence>
<dbReference type="RefSeq" id="WP_153485124.1">
    <property type="nucleotide sequence ID" value="NZ_VDEQ01000228.1"/>
</dbReference>
<evidence type="ECO:0000313" key="4">
    <source>
        <dbReference type="EMBL" id="MQS37968.1"/>
    </source>
</evidence>
<name>A0ABW9NXH2_9ACTN</name>
<keyword evidence="5" id="KW-1185">Reference proteome</keyword>
<protein>
    <submittedName>
        <fullName evidence="4">Amino acid adenylation domain-containing protein</fullName>
    </submittedName>
</protein>
<reference evidence="4 5" key="1">
    <citation type="submission" date="2019-06" db="EMBL/GenBank/DDBJ databases">
        <title>Comparative genomics and metabolomics analyses of clavulanic acid producing Streptomyces species provides insight into specialized metabolism and evolution of beta-lactam biosynthetic gene clusters.</title>
        <authorList>
            <person name="Moore M.A."/>
            <person name="Cruz-Morales P."/>
            <person name="Barona Gomez F."/>
            <person name="Kapil T."/>
        </authorList>
    </citation>
    <scope>NUCLEOTIDE SEQUENCE [LARGE SCALE GENOMIC DNA]</scope>
    <source>
        <strain evidence="4 5">T-272</strain>
    </source>
</reference>
<dbReference type="Proteomes" id="UP000460558">
    <property type="component" value="Unassembled WGS sequence"/>
</dbReference>
<evidence type="ECO:0000259" key="2">
    <source>
        <dbReference type="Pfam" id="PF00668"/>
    </source>
</evidence>
<dbReference type="InterPro" id="IPR045851">
    <property type="entry name" value="AMP-bd_C_sf"/>
</dbReference>
<dbReference type="InterPro" id="IPR023213">
    <property type="entry name" value="CAT-like_dom_sf"/>
</dbReference>
<dbReference type="Gene3D" id="3.30.300.30">
    <property type="match status" value="1"/>
</dbReference>
<dbReference type="CDD" id="cd05930">
    <property type="entry name" value="A_NRPS"/>
    <property type="match status" value="1"/>
</dbReference>
<evidence type="ECO:0000259" key="3">
    <source>
        <dbReference type="Pfam" id="PF13193"/>
    </source>
</evidence>
<dbReference type="InterPro" id="IPR020845">
    <property type="entry name" value="AMP-binding_CS"/>
</dbReference>
<dbReference type="Pfam" id="PF00668">
    <property type="entry name" value="Condensation"/>
    <property type="match status" value="1"/>
</dbReference>
<feature type="non-terminal residue" evidence="4">
    <location>
        <position position="651"/>
    </location>
</feature>
<dbReference type="EMBL" id="VDEQ01000228">
    <property type="protein sequence ID" value="MQS37968.1"/>
    <property type="molecule type" value="Genomic_DNA"/>
</dbReference>
<sequence>RSLSRNPLFQVMMSLQTAAVARWQLPGLAVEPMAFAAEAARFDLSVDLVELRDGDGAPAGIGGGILYATDLFDEATAEALADRLARVLEQVAVNPQIRLSEIDVLDDVERSLVVGEWNATGQPVAGETFLDLLSARVEGAPGIAAVRQGVDVLLYGELDARSNQLARYLTGLGVGRESVVGLCLPRGVDMVVALLAVWKAGGAYVPLDPEYPADRLAYMLADSGATVVLATSATVSGVRGAVAEPVLLDEVSEEIASESAEPLATVIGPDQLAYVIYTSGSTGRPKGVAVAHGGVANLAGAMRPALGVDEGVVALQFASFSFDAAVLDVAVTLAAGGTLAIASSEERTEPEALAEMIRTTGVEVASVVPSLLGVLDPESVPGVRQWIVGAERVTANLASRWTPHAQVWNAYGPTEATVICSTGPIDPAITADDLPPAIGAPIGNARVFVLDGFLQPVPVGVTGELYVAGAGLARGYVGRPDLTAERFVACPYGGRMYRSGDLARWTADGQLLFAGRADEQVKIRGFRVEPGEIEAVLASHETVGQAAVIVREDQPGSRRLVAYVVPTADSEIDVDALRELAGVRLPEYMVPSVIVPLDALPLTANDKLDRAALPVPETPEGTRGRDAETPVEETLCALFAEALGVERVGAD</sequence>
<feature type="domain" description="Condensation" evidence="2">
    <location>
        <begin position="3"/>
        <end position="111"/>
    </location>
</feature>
<proteinExistence type="predicted"/>
<dbReference type="PRINTS" id="PR00154">
    <property type="entry name" value="AMPBINDING"/>
</dbReference>
<feature type="domain" description="AMP-binding enzyme C-terminal" evidence="3">
    <location>
        <begin position="532"/>
        <end position="607"/>
    </location>
</feature>
<dbReference type="Pfam" id="PF00501">
    <property type="entry name" value="AMP-binding"/>
    <property type="match status" value="1"/>
</dbReference>
<gene>
    <name evidence="4" type="ORF">FFZ77_20760</name>
</gene>
<dbReference type="Gene3D" id="2.30.38.10">
    <property type="entry name" value="Luciferase, Domain 3"/>
    <property type="match status" value="1"/>
</dbReference>
<dbReference type="Pfam" id="PF13193">
    <property type="entry name" value="AMP-binding_C"/>
    <property type="match status" value="1"/>
</dbReference>
<dbReference type="Gene3D" id="3.40.50.980">
    <property type="match status" value="2"/>
</dbReference>
<dbReference type="Gene3D" id="3.30.559.10">
    <property type="entry name" value="Chloramphenicol acetyltransferase-like domain"/>
    <property type="match status" value="1"/>
</dbReference>
<dbReference type="InterPro" id="IPR020459">
    <property type="entry name" value="AMP-binding"/>
</dbReference>
<dbReference type="InterPro" id="IPR025110">
    <property type="entry name" value="AMP-bd_C"/>
</dbReference>
<feature type="domain" description="AMP-dependent synthetase/ligase" evidence="1">
    <location>
        <begin position="136"/>
        <end position="476"/>
    </location>
</feature>